<reference evidence="4 5" key="1">
    <citation type="submission" date="2013-01" db="EMBL/GenBank/DDBJ databases">
        <authorList>
            <person name="Harkins D.M."/>
            <person name="Durkin A.S."/>
            <person name="Brinkac L.M."/>
            <person name="Haft D.H."/>
            <person name="Selengut J.D."/>
            <person name="Sanka R."/>
            <person name="DePew J."/>
            <person name="Purushe J."/>
            <person name="Hartskeerl R.A."/>
            <person name="Ahmed A."/>
            <person name="van der Linden H."/>
            <person name="Goris M.G.A."/>
            <person name="Vinetz J.M."/>
            <person name="Sutton G.G."/>
            <person name="Nierman W.C."/>
            <person name="Fouts D.E."/>
        </authorList>
    </citation>
    <scope>NUCLEOTIDE SEQUENCE [LARGE SCALE GENOMIC DNA]</scope>
    <source>
        <strain evidence="4 5">Brem 328</strain>
    </source>
</reference>
<proteinExistence type="predicted"/>
<evidence type="ECO:0000313" key="5">
    <source>
        <dbReference type="Proteomes" id="UP000012166"/>
    </source>
</evidence>
<evidence type="ECO:0000256" key="2">
    <source>
        <dbReference type="ARBA" id="ARBA00022679"/>
    </source>
</evidence>
<dbReference type="InterPro" id="IPR029063">
    <property type="entry name" value="SAM-dependent_MTases_sf"/>
</dbReference>
<dbReference type="PANTHER" id="PTHR10509">
    <property type="entry name" value="O-METHYLTRANSFERASE-RELATED"/>
    <property type="match status" value="1"/>
</dbReference>
<dbReference type="AlphaFoldDB" id="A0ABC9SJT3"/>
<name>A0ABC9SJT3_LEPBO</name>
<accession>A0ABC9SJT3</accession>
<keyword evidence="3" id="KW-0949">S-adenosyl-L-methionine</keyword>
<protein>
    <submittedName>
        <fullName evidence="4">L-isoaspartate O-methyltransferase domain protein</fullName>
    </submittedName>
</protein>
<dbReference type="Proteomes" id="UP000012166">
    <property type="component" value="Unassembled WGS sequence"/>
</dbReference>
<dbReference type="SUPFAM" id="SSF53335">
    <property type="entry name" value="S-adenosyl-L-methionine-dependent methyltransferases"/>
    <property type="match status" value="1"/>
</dbReference>
<keyword evidence="2" id="KW-0808">Transferase</keyword>
<evidence type="ECO:0000256" key="3">
    <source>
        <dbReference type="ARBA" id="ARBA00022691"/>
    </source>
</evidence>
<dbReference type="GO" id="GO:0008168">
    <property type="term" value="F:methyltransferase activity"/>
    <property type="evidence" value="ECO:0007669"/>
    <property type="project" value="UniProtKB-KW"/>
</dbReference>
<comment type="caution">
    <text evidence="4">The sequence shown here is derived from an EMBL/GenBank/DDBJ whole genome shotgun (WGS) entry which is preliminary data.</text>
</comment>
<dbReference type="GO" id="GO:0032259">
    <property type="term" value="P:methylation"/>
    <property type="evidence" value="ECO:0007669"/>
    <property type="project" value="UniProtKB-KW"/>
</dbReference>
<dbReference type="PROSITE" id="PS51682">
    <property type="entry name" value="SAM_OMT_I"/>
    <property type="match status" value="1"/>
</dbReference>
<dbReference type="PANTHER" id="PTHR10509:SF14">
    <property type="entry name" value="CAFFEOYL-COA O-METHYLTRANSFERASE 3-RELATED"/>
    <property type="match status" value="1"/>
</dbReference>
<organism evidence="4 5">
    <name type="scientific">Leptospira borgpetersenii str. Brem 328</name>
    <dbReference type="NCBI Taxonomy" id="1049780"/>
    <lineage>
        <taxon>Bacteria</taxon>
        <taxon>Pseudomonadati</taxon>
        <taxon>Spirochaetota</taxon>
        <taxon>Spirochaetia</taxon>
        <taxon>Leptospirales</taxon>
        <taxon>Leptospiraceae</taxon>
        <taxon>Leptospira</taxon>
    </lineage>
</organism>
<dbReference type="Pfam" id="PF01596">
    <property type="entry name" value="Methyltransf_3"/>
    <property type="match status" value="1"/>
</dbReference>
<gene>
    <name evidence="4" type="ORF">LEP1GSC056_0476</name>
</gene>
<dbReference type="Gene3D" id="3.40.50.150">
    <property type="entry name" value="Vaccinia Virus protein VP39"/>
    <property type="match status" value="1"/>
</dbReference>
<evidence type="ECO:0000256" key="1">
    <source>
        <dbReference type="ARBA" id="ARBA00022603"/>
    </source>
</evidence>
<sequence>MRNSVREPDSFRRLREETGKLTQANMQISPEEGQFLHILTKISGAKRIIEIGTFTGYSSLCFATALPEDGKILCCDISEEWTQVARKYWKESGLEPKSRSQNYLSKKLKAMIELAR</sequence>
<keyword evidence="1" id="KW-0489">Methyltransferase</keyword>
<dbReference type="InterPro" id="IPR002935">
    <property type="entry name" value="SAM_O-MeTrfase"/>
</dbReference>
<dbReference type="EMBL" id="AHMS02000021">
    <property type="protein sequence ID" value="EMN17950.1"/>
    <property type="molecule type" value="Genomic_DNA"/>
</dbReference>
<evidence type="ECO:0000313" key="4">
    <source>
        <dbReference type="EMBL" id="EMN17950.1"/>
    </source>
</evidence>
<dbReference type="InterPro" id="IPR050362">
    <property type="entry name" value="Cation-dep_OMT"/>
</dbReference>